<keyword evidence="5" id="KW-1185">Reference proteome</keyword>
<accession>A0A9N7MNX8</accession>
<keyword evidence="2" id="KW-0732">Signal</keyword>
<dbReference type="Pfam" id="PF13839">
    <property type="entry name" value="PC-Esterase"/>
    <property type="match status" value="1"/>
</dbReference>
<evidence type="ECO:0000259" key="3">
    <source>
        <dbReference type="Pfam" id="PF13839"/>
    </source>
</evidence>
<comment type="similarity">
    <text evidence="1">Belongs to the PC-esterase family. TBL subfamily.</text>
</comment>
<evidence type="ECO:0000313" key="4">
    <source>
        <dbReference type="EMBL" id="CAA0812376.1"/>
    </source>
</evidence>
<feature type="chain" id="PRO_5040269258" evidence="2">
    <location>
        <begin position="20"/>
        <end position="161"/>
    </location>
</feature>
<proteinExistence type="inferred from homology"/>
<evidence type="ECO:0000313" key="5">
    <source>
        <dbReference type="Proteomes" id="UP001153555"/>
    </source>
</evidence>
<protein>
    <submittedName>
        <fullName evidence="4">Protein trichome birefringence-like 19</fullName>
    </submittedName>
</protein>
<organism evidence="4 5">
    <name type="scientific">Striga hermonthica</name>
    <name type="common">Purple witchweed</name>
    <name type="synonym">Buchnera hermonthica</name>
    <dbReference type="NCBI Taxonomy" id="68872"/>
    <lineage>
        <taxon>Eukaryota</taxon>
        <taxon>Viridiplantae</taxon>
        <taxon>Streptophyta</taxon>
        <taxon>Embryophyta</taxon>
        <taxon>Tracheophyta</taxon>
        <taxon>Spermatophyta</taxon>
        <taxon>Magnoliopsida</taxon>
        <taxon>eudicotyledons</taxon>
        <taxon>Gunneridae</taxon>
        <taxon>Pentapetalae</taxon>
        <taxon>asterids</taxon>
        <taxon>lamiids</taxon>
        <taxon>Lamiales</taxon>
        <taxon>Orobanchaceae</taxon>
        <taxon>Buchnereae</taxon>
        <taxon>Striga</taxon>
    </lineage>
</organism>
<sequence length="161" mass="18787">MKMISSRVTFWSCSIYVLAVTGIDFGLSSSTDGFGFSGKLLIADHWFSRTTVYYEFHQVVGCRYIPDIADLRMSYVYHRAFRTTFAVINRWRGFDCVAILQTLSSSHFENGLWKEDADCVRRQPFDGKDTILERVNFELYVIWEELGGGEDWEDFLFFFSD</sequence>
<dbReference type="InterPro" id="IPR026057">
    <property type="entry name" value="TBL_C"/>
</dbReference>
<dbReference type="EMBL" id="CACSLK010010322">
    <property type="protein sequence ID" value="CAA0812376.1"/>
    <property type="molecule type" value="Genomic_DNA"/>
</dbReference>
<evidence type="ECO:0000256" key="2">
    <source>
        <dbReference type="SAM" id="SignalP"/>
    </source>
</evidence>
<dbReference type="Proteomes" id="UP001153555">
    <property type="component" value="Unassembled WGS sequence"/>
</dbReference>
<comment type="caution">
    <text evidence="4">The sequence shown here is derived from an EMBL/GenBank/DDBJ whole genome shotgun (WGS) entry which is preliminary data.</text>
</comment>
<reference evidence="4" key="1">
    <citation type="submission" date="2019-12" db="EMBL/GenBank/DDBJ databases">
        <authorList>
            <person name="Scholes J."/>
        </authorList>
    </citation>
    <scope>NUCLEOTIDE SEQUENCE</scope>
</reference>
<feature type="domain" description="Trichome birefringence-like C-terminal" evidence="3">
    <location>
        <begin position="43"/>
        <end position="144"/>
    </location>
</feature>
<dbReference type="AlphaFoldDB" id="A0A9N7MNX8"/>
<name>A0A9N7MNX8_STRHE</name>
<dbReference type="GO" id="GO:0016740">
    <property type="term" value="F:transferase activity"/>
    <property type="evidence" value="ECO:0007669"/>
    <property type="project" value="InterPro"/>
</dbReference>
<dbReference type="OrthoDB" id="630188at2759"/>
<gene>
    <name evidence="4" type="ORF">SHERM_13055</name>
</gene>
<feature type="signal peptide" evidence="2">
    <location>
        <begin position="1"/>
        <end position="19"/>
    </location>
</feature>
<evidence type="ECO:0000256" key="1">
    <source>
        <dbReference type="ARBA" id="ARBA00007727"/>
    </source>
</evidence>